<reference evidence="1" key="1">
    <citation type="journal article" date="2020" name="Stud. Mycol.">
        <title>101 Dothideomycetes genomes: a test case for predicting lifestyles and emergence of pathogens.</title>
        <authorList>
            <person name="Haridas S."/>
            <person name="Albert R."/>
            <person name="Binder M."/>
            <person name="Bloem J."/>
            <person name="Labutti K."/>
            <person name="Salamov A."/>
            <person name="Andreopoulos B."/>
            <person name="Baker S."/>
            <person name="Barry K."/>
            <person name="Bills G."/>
            <person name="Bluhm B."/>
            <person name="Cannon C."/>
            <person name="Castanera R."/>
            <person name="Culley D."/>
            <person name="Daum C."/>
            <person name="Ezra D."/>
            <person name="Gonzalez J."/>
            <person name="Henrissat B."/>
            <person name="Kuo A."/>
            <person name="Liang C."/>
            <person name="Lipzen A."/>
            <person name="Lutzoni F."/>
            <person name="Magnuson J."/>
            <person name="Mondo S."/>
            <person name="Nolan M."/>
            <person name="Ohm R."/>
            <person name="Pangilinan J."/>
            <person name="Park H.-J."/>
            <person name="Ramirez L."/>
            <person name="Alfaro M."/>
            <person name="Sun H."/>
            <person name="Tritt A."/>
            <person name="Yoshinaga Y."/>
            <person name="Zwiers L.-H."/>
            <person name="Turgeon B."/>
            <person name="Goodwin S."/>
            <person name="Spatafora J."/>
            <person name="Crous P."/>
            <person name="Grigoriev I."/>
        </authorList>
    </citation>
    <scope>NUCLEOTIDE SEQUENCE</scope>
    <source>
        <strain evidence="1">CBS 675.92</strain>
    </source>
</reference>
<gene>
    <name evidence="1" type="ORF">CC80DRAFT_498277</name>
</gene>
<keyword evidence="2" id="KW-1185">Reference proteome</keyword>
<dbReference type="OrthoDB" id="3709982at2759"/>
<proteinExistence type="predicted"/>
<accession>A0A6A5T6Z4</accession>
<name>A0A6A5T6Z4_9PLEO</name>
<evidence type="ECO:0000313" key="2">
    <source>
        <dbReference type="Proteomes" id="UP000800035"/>
    </source>
</evidence>
<dbReference type="EMBL" id="ML977061">
    <property type="protein sequence ID" value="KAF1948351.1"/>
    <property type="molecule type" value="Genomic_DNA"/>
</dbReference>
<sequence length="110" mass="12820">MDNTNSPKRIIFRFHLSYFSQESDIIDQFFAGADKPDFFIHSIPPNASTKMYTVLDLYHKDNPAADVENIPYEVFLVTKNDTFEFQNLGSEASERAAKRCRSLYWGTDRR</sequence>
<dbReference type="AlphaFoldDB" id="A0A6A5T6Z4"/>
<protein>
    <submittedName>
        <fullName evidence="1">Uncharacterized protein</fullName>
    </submittedName>
</protein>
<organism evidence="1 2">
    <name type="scientific">Byssothecium circinans</name>
    <dbReference type="NCBI Taxonomy" id="147558"/>
    <lineage>
        <taxon>Eukaryota</taxon>
        <taxon>Fungi</taxon>
        <taxon>Dikarya</taxon>
        <taxon>Ascomycota</taxon>
        <taxon>Pezizomycotina</taxon>
        <taxon>Dothideomycetes</taxon>
        <taxon>Pleosporomycetidae</taxon>
        <taxon>Pleosporales</taxon>
        <taxon>Massarineae</taxon>
        <taxon>Massarinaceae</taxon>
        <taxon>Byssothecium</taxon>
    </lineage>
</organism>
<dbReference type="Proteomes" id="UP000800035">
    <property type="component" value="Unassembled WGS sequence"/>
</dbReference>
<evidence type="ECO:0000313" key="1">
    <source>
        <dbReference type="EMBL" id="KAF1948351.1"/>
    </source>
</evidence>